<sequence length="446" mass="48730">MKARKSTAIVIVTSLLALMLSACGGGNGGNNDANKADASGNTDSATTGNEAEKEVNLKFWAALDPSTDEGKTIQAKVKEFDEAHKNISVDLQVITYDILHDKLVASINAGDAPDISWGLAEWFGEFNNFGALADLTPYVDKWADKDKVYANVWDALKVDGKVMALPNYLGIRALLYHEQILKDAGFDAPPATWDELLAMSAAIKDKTGKEAYGIAGAGVRSPQELIMYLAQNDVQLAKKMDDGKYKNTWLDNPDELAKATEVFKFYQDLQANKTITADAKTWGWEEEDQNFVLGQYAMVINGPWIEGRSTENPEGMKDVKVAAPPYKKTPATFMEIAPLYVYNSDHLDATWELAQFIMSADYQNAVNPSKAPRNDVVSEAGWGKDFMALADQGVVFPTVSLGGITKAMEDALARTMLKNDSPESVAKWLAEAINKSLETTNELSGK</sequence>
<dbReference type="CDD" id="cd13585">
    <property type="entry name" value="PBP2_TMBP_like"/>
    <property type="match status" value="1"/>
</dbReference>
<dbReference type="Gene3D" id="3.40.190.10">
    <property type="entry name" value="Periplasmic binding protein-like II"/>
    <property type="match status" value="2"/>
</dbReference>
<dbReference type="PANTHER" id="PTHR43649:SF12">
    <property type="entry name" value="DIACETYLCHITOBIOSE BINDING PROTEIN DASA"/>
    <property type="match status" value="1"/>
</dbReference>
<evidence type="ECO:0000313" key="2">
    <source>
        <dbReference type="EMBL" id="MDQ0111183.1"/>
    </source>
</evidence>
<keyword evidence="1" id="KW-0732">Signal</keyword>
<dbReference type="Proteomes" id="UP001229346">
    <property type="component" value="Unassembled WGS sequence"/>
</dbReference>
<dbReference type="PANTHER" id="PTHR43649">
    <property type="entry name" value="ARABINOSE-BINDING PROTEIN-RELATED"/>
    <property type="match status" value="1"/>
</dbReference>
<feature type="signal peptide" evidence="1">
    <location>
        <begin position="1"/>
        <end position="24"/>
    </location>
</feature>
<evidence type="ECO:0000256" key="1">
    <source>
        <dbReference type="SAM" id="SignalP"/>
    </source>
</evidence>
<organism evidence="2 3">
    <name type="scientific">Paenibacillus harenae</name>
    <dbReference type="NCBI Taxonomy" id="306543"/>
    <lineage>
        <taxon>Bacteria</taxon>
        <taxon>Bacillati</taxon>
        <taxon>Bacillota</taxon>
        <taxon>Bacilli</taxon>
        <taxon>Bacillales</taxon>
        <taxon>Paenibacillaceae</taxon>
        <taxon>Paenibacillus</taxon>
    </lineage>
</organism>
<feature type="chain" id="PRO_5046194975" evidence="1">
    <location>
        <begin position="25"/>
        <end position="446"/>
    </location>
</feature>
<keyword evidence="3" id="KW-1185">Reference proteome</keyword>
<dbReference type="InterPro" id="IPR050490">
    <property type="entry name" value="Bact_solute-bd_prot1"/>
</dbReference>
<dbReference type="EMBL" id="JAUSSU010000001">
    <property type="protein sequence ID" value="MDQ0111183.1"/>
    <property type="molecule type" value="Genomic_DNA"/>
</dbReference>
<reference evidence="2 3" key="1">
    <citation type="submission" date="2023-07" db="EMBL/GenBank/DDBJ databases">
        <title>Sorghum-associated microbial communities from plants grown in Nebraska, USA.</title>
        <authorList>
            <person name="Schachtman D."/>
        </authorList>
    </citation>
    <scope>NUCLEOTIDE SEQUENCE [LARGE SCALE GENOMIC DNA]</scope>
    <source>
        <strain evidence="2 3">CC482</strain>
    </source>
</reference>
<dbReference type="InterPro" id="IPR006059">
    <property type="entry name" value="SBP"/>
</dbReference>
<dbReference type="PROSITE" id="PS51257">
    <property type="entry name" value="PROKAR_LIPOPROTEIN"/>
    <property type="match status" value="1"/>
</dbReference>
<accession>A0ABT9TV09</accession>
<evidence type="ECO:0000313" key="3">
    <source>
        <dbReference type="Proteomes" id="UP001229346"/>
    </source>
</evidence>
<comment type="caution">
    <text evidence="2">The sequence shown here is derived from an EMBL/GenBank/DDBJ whole genome shotgun (WGS) entry which is preliminary data.</text>
</comment>
<protein>
    <submittedName>
        <fullName evidence="2">ABC-type glycerol-3-phosphate transport system substrate-binding protein</fullName>
    </submittedName>
</protein>
<proteinExistence type="predicted"/>
<gene>
    <name evidence="2" type="ORF">J2T15_000599</name>
</gene>
<dbReference type="RefSeq" id="WP_307200912.1">
    <property type="nucleotide sequence ID" value="NZ_JAUSSU010000001.1"/>
</dbReference>
<dbReference type="Pfam" id="PF13416">
    <property type="entry name" value="SBP_bac_8"/>
    <property type="match status" value="1"/>
</dbReference>
<dbReference type="SUPFAM" id="SSF53850">
    <property type="entry name" value="Periplasmic binding protein-like II"/>
    <property type="match status" value="1"/>
</dbReference>
<name>A0ABT9TV09_PAEHA</name>